<keyword evidence="2" id="KW-1185">Reference proteome</keyword>
<evidence type="ECO:0000313" key="1">
    <source>
        <dbReference type="EMBL" id="PXF49648.1"/>
    </source>
</evidence>
<proteinExistence type="predicted"/>
<reference evidence="1 2" key="1">
    <citation type="journal article" date="2018" name="Mol. Biol. Evol.">
        <title>Analysis of the draft genome of the red seaweed Gracilariopsis chorda provides insights into genome size evolution in Rhodophyta.</title>
        <authorList>
            <person name="Lee J."/>
            <person name="Yang E.C."/>
            <person name="Graf L."/>
            <person name="Yang J.H."/>
            <person name="Qiu H."/>
            <person name="Zel Zion U."/>
            <person name="Chan C.X."/>
            <person name="Stephens T.G."/>
            <person name="Weber A.P.M."/>
            <person name="Boo G.H."/>
            <person name="Boo S.M."/>
            <person name="Kim K.M."/>
            <person name="Shin Y."/>
            <person name="Jung M."/>
            <person name="Lee S.J."/>
            <person name="Yim H.S."/>
            <person name="Lee J.H."/>
            <person name="Bhattacharya D."/>
            <person name="Yoon H.S."/>
        </authorList>
    </citation>
    <scope>NUCLEOTIDE SEQUENCE [LARGE SCALE GENOMIC DNA]</scope>
    <source>
        <strain evidence="1 2">SKKU-2015</strain>
        <tissue evidence="1">Whole body</tissue>
    </source>
</reference>
<sequence length="121" mass="13047">MADILICLRVVKAIENTFLSRTDGVAGPLTIAVSVSGICKVSPSFVSVHNAMGLFLSYQMTGGFRGNEIAEREHTGTGDFNNIDEASIPILKFDNWDIKLHAVKKDGKAMLEVNGSLVQGH</sequence>
<protein>
    <submittedName>
        <fullName evidence="1">Uncharacterized protein</fullName>
    </submittedName>
</protein>
<name>A0A2V3J5E1_9FLOR</name>
<dbReference type="AlphaFoldDB" id="A0A2V3J5E1"/>
<evidence type="ECO:0000313" key="2">
    <source>
        <dbReference type="Proteomes" id="UP000247409"/>
    </source>
</evidence>
<dbReference type="Proteomes" id="UP000247409">
    <property type="component" value="Unassembled WGS sequence"/>
</dbReference>
<organism evidence="1 2">
    <name type="scientific">Gracilariopsis chorda</name>
    <dbReference type="NCBI Taxonomy" id="448386"/>
    <lineage>
        <taxon>Eukaryota</taxon>
        <taxon>Rhodophyta</taxon>
        <taxon>Florideophyceae</taxon>
        <taxon>Rhodymeniophycidae</taxon>
        <taxon>Gracilariales</taxon>
        <taxon>Gracilariaceae</taxon>
        <taxon>Gracilariopsis</taxon>
    </lineage>
</organism>
<dbReference type="EMBL" id="NBIV01000003">
    <property type="protein sequence ID" value="PXF49648.1"/>
    <property type="molecule type" value="Genomic_DNA"/>
</dbReference>
<accession>A0A2V3J5E1</accession>
<comment type="caution">
    <text evidence="1">The sequence shown here is derived from an EMBL/GenBank/DDBJ whole genome shotgun (WGS) entry which is preliminary data.</text>
</comment>
<gene>
    <name evidence="1" type="ORF">BWQ96_00526</name>
</gene>